<evidence type="ECO:0000313" key="2">
    <source>
        <dbReference type="EMBL" id="GAA4309060.1"/>
    </source>
</evidence>
<dbReference type="RefSeq" id="WP_344978214.1">
    <property type="nucleotide sequence ID" value="NZ_BAABFN010000002.1"/>
</dbReference>
<evidence type="ECO:0000313" key="3">
    <source>
        <dbReference type="Proteomes" id="UP001501207"/>
    </source>
</evidence>
<protein>
    <recommendedName>
        <fullName evidence="1">NADPH-dependent FMN reductase-like domain-containing protein</fullName>
    </recommendedName>
</protein>
<evidence type="ECO:0000259" key="1">
    <source>
        <dbReference type="Pfam" id="PF03358"/>
    </source>
</evidence>
<comment type="caution">
    <text evidence="2">The sequence shown here is derived from an EMBL/GenBank/DDBJ whole genome shotgun (WGS) entry which is preliminary data.</text>
</comment>
<dbReference type="InterPro" id="IPR029039">
    <property type="entry name" value="Flavoprotein-like_sf"/>
</dbReference>
<organism evidence="2 3">
    <name type="scientific">Compostibacter hankyongensis</name>
    <dbReference type="NCBI Taxonomy" id="1007089"/>
    <lineage>
        <taxon>Bacteria</taxon>
        <taxon>Pseudomonadati</taxon>
        <taxon>Bacteroidota</taxon>
        <taxon>Chitinophagia</taxon>
        <taxon>Chitinophagales</taxon>
        <taxon>Chitinophagaceae</taxon>
        <taxon>Compostibacter</taxon>
    </lineage>
</organism>
<feature type="domain" description="NADPH-dependent FMN reductase-like" evidence="1">
    <location>
        <begin position="1"/>
        <end position="142"/>
    </location>
</feature>
<name>A0ABP8FQT9_9BACT</name>
<dbReference type="Pfam" id="PF03358">
    <property type="entry name" value="FMN_red"/>
    <property type="match status" value="1"/>
</dbReference>
<proteinExistence type="predicted"/>
<keyword evidence="3" id="KW-1185">Reference proteome</keyword>
<gene>
    <name evidence="2" type="ORF">GCM10023143_16850</name>
</gene>
<dbReference type="SUPFAM" id="SSF52218">
    <property type="entry name" value="Flavoproteins"/>
    <property type="match status" value="1"/>
</dbReference>
<dbReference type="Gene3D" id="3.40.50.360">
    <property type="match status" value="1"/>
</dbReference>
<reference evidence="3" key="1">
    <citation type="journal article" date="2019" name="Int. J. Syst. Evol. Microbiol.">
        <title>The Global Catalogue of Microorganisms (GCM) 10K type strain sequencing project: providing services to taxonomists for standard genome sequencing and annotation.</title>
        <authorList>
            <consortium name="The Broad Institute Genomics Platform"/>
            <consortium name="The Broad Institute Genome Sequencing Center for Infectious Disease"/>
            <person name="Wu L."/>
            <person name="Ma J."/>
        </authorList>
    </citation>
    <scope>NUCLEOTIDE SEQUENCE [LARGE SCALE GENOMIC DNA]</scope>
    <source>
        <strain evidence="3">JCM 17664</strain>
    </source>
</reference>
<sequence length="191" mass="21120">MNVLIFNGSLDTRQDSTAGRIADYYAEKFWEAGYTPVVFDLAEAGIPFFDHTLAQIPAAAEQMCALFREADIHVWLSPLYHGSMTGVMKNCLDWLEISAGEPAPYLTGKVTGLVCWAAGVQAMQGINAMDAVAKALRSWVLPYAVPICRKDLYDEGMKSFSAEYLARFNRMIALLAEARPVKKNTSLFPGR</sequence>
<accession>A0ABP8FQT9</accession>
<dbReference type="Proteomes" id="UP001501207">
    <property type="component" value="Unassembled WGS sequence"/>
</dbReference>
<dbReference type="EMBL" id="BAABFN010000002">
    <property type="protein sequence ID" value="GAA4309060.1"/>
    <property type="molecule type" value="Genomic_DNA"/>
</dbReference>
<dbReference type="InterPro" id="IPR005025">
    <property type="entry name" value="FMN_Rdtase-like_dom"/>
</dbReference>